<dbReference type="InterPro" id="IPR037050">
    <property type="entry name" value="DUF1254_sf"/>
</dbReference>
<dbReference type="HOGENOM" id="CLU_027269_1_1_6"/>
<accession>A0A024HHI8</accession>
<feature type="domain" description="DUF1254" evidence="3">
    <location>
        <begin position="68"/>
        <end position="198"/>
    </location>
</feature>
<evidence type="ECO:0000259" key="3">
    <source>
        <dbReference type="Pfam" id="PF06863"/>
    </source>
</evidence>
<dbReference type="Gene3D" id="2.60.40.1610">
    <property type="entry name" value="Domain of unknown function DUF1254"/>
    <property type="match status" value="1"/>
</dbReference>
<dbReference type="Pfam" id="PF06863">
    <property type="entry name" value="DUF1254"/>
    <property type="match status" value="1"/>
</dbReference>
<dbReference type="InterPro" id="IPR010916">
    <property type="entry name" value="TonB_box_CS"/>
</dbReference>
<keyword evidence="1" id="KW-0732">Signal</keyword>
<dbReference type="EMBL" id="HG322950">
    <property type="protein sequence ID" value="CDF84490.1"/>
    <property type="molecule type" value="Genomic_DNA"/>
</dbReference>
<dbReference type="PROSITE" id="PS00430">
    <property type="entry name" value="TONB_DEPENDENT_REC_1"/>
    <property type="match status" value="1"/>
</dbReference>
<dbReference type="STRING" id="1301098.PKB_3143"/>
<gene>
    <name evidence="4" type="ORF">PKB_3143</name>
</gene>
<reference evidence="4 5" key="2">
    <citation type="submission" date="2014-05" db="EMBL/GenBank/DDBJ databases">
        <title>Genome sequence of the 3-chlorobenzoate degrading bacterium Pseudomonas knackmussii B13 shows multiple evidence for horizontal gene transfer.</title>
        <authorList>
            <person name="Miyazaki R."/>
            <person name="Bertelli C."/>
            <person name="Falquet L."/>
            <person name="Robinson-Rechavi M."/>
            <person name="Gharib W."/>
            <person name="Roy S."/>
            <person name="Van der Meer J.R."/>
        </authorList>
    </citation>
    <scope>NUCLEOTIDE SEQUENCE [LARGE SCALE GENOMIC DNA]</scope>
    <source>
        <strain evidence="4 5">B13</strain>
    </source>
</reference>
<evidence type="ECO:0008006" key="6">
    <source>
        <dbReference type="Google" id="ProtNLM"/>
    </source>
</evidence>
<protein>
    <recommendedName>
        <fullName evidence="6">DUF1254 domain-containing protein</fullName>
    </recommendedName>
</protein>
<evidence type="ECO:0000313" key="4">
    <source>
        <dbReference type="EMBL" id="CDF84490.1"/>
    </source>
</evidence>
<dbReference type="PATRIC" id="fig|1301098.3.peg.3170"/>
<dbReference type="Gene3D" id="2.60.120.600">
    <property type="entry name" value="Domain of unknown function DUF1214, C-terminal domain"/>
    <property type="match status" value="1"/>
</dbReference>
<dbReference type="AlphaFoldDB" id="A0A024HHI8"/>
<dbReference type="PANTHER" id="PTHR36509:SF2">
    <property type="entry name" value="BLL3101 PROTEIN"/>
    <property type="match status" value="1"/>
</dbReference>
<organism evidence="4 5">
    <name type="scientific">Pseudomonas knackmussii (strain DSM 6978 / CCUG 54928 / LMG 23759 / B13)</name>
    <dbReference type="NCBI Taxonomy" id="1301098"/>
    <lineage>
        <taxon>Bacteria</taxon>
        <taxon>Pseudomonadati</taxon>
        <taxon>Pseudomonadota</taxon>
        <taxon>Gammaproteobacteria</taxon>
        <taxon>Pseudomonadales</taxon>
        <taxon>Pseudomonadaceae</taxon>
        <taxon>Pseudomonas</taxon>
    </lineage>
</organism>
<dbReference type="InterPro" id="IPR037049">
    <property type="entry name" value="DUF1214_C_sf"/>
</dbReference>
<reference evidence="4 5" key="1">
    <citation type="submission" date="2013-03" db="EMBL/GenBank/DDBJ databases">
        <authorList>
            <person name="Linke B."/>
        </authorList>
    </citation>
    <scope>NUCLEOTIDE SEQUENCE [LARGE SCALE GENOMIC DNA]</scope>
    <source>
        <strain evidence="4 5">B13</strain>
    </source>
</reference>
<dbReference type="Proteomes" id="UP000025241">
    <property type="component" value="Chromosome I"/>
</dbReference>
<feature type="signal peptide" evidence="1">
    <location>
        <begin position="1"/>
        <end position="22"/>
    </location>
</feature>
<dbReference type="KEGG" id="pkc:PKB_3143"/>
<dbReference type="OrthoDB" id="9777345at2"/>
<keyword evidence="5" id="KW-1185">Reference proteome</keyword>
<evidence type="ECO:0000256" key="1">
    <source>
        <dbReference type="SAM" id="SignalP"/>
    </source>
</evidence>
<feature type="domain" description="DUF1214" evidence="2">
    <location>
        <begin position="340"/>
        <end position="447"/>
    </location>
</feature>
<dbReference type="InterPro" id="IPR010679">
    <property type="entry name" value="DUF1254"/>
</dbReference>
<dbReference type="SUPFAM" id="SSF160935">
    <property type="entry name" value="VPA0735-like"/>
    <property type="match status" value="1"/>
</dbReference>
<dbReference type="Pfam" id="PF06742">
    <property type="entry name" value="DUF1214"/>
    <property type="match status" value="1"/>
</dbReference>
<proteinExistence type="predicted"/>
<evidence type="ECO:0000259" key="2">
    <source>
        <dbReference type="Pfam" id="PF06742"/>
    </source>
</evidence>
<evidence type="ECO:0000313" key="5">
    <source>
        <dbReference type="Proteomes" id="UP000025241"/>
    </source>
</evidence>
<name>A0A024HHI8_PSEKB</name>
<sequence>MNKRATLTALGLALALPFGAQAGQPLPADEAREIAHEAYIYAYPLVLMKVTKNVGSNVERPAGLNAPVNQLAHARAFPDPNFTIVVRPNADTLYTALQFDVTKEPLVVEVPDSAGRYYLMPWLDAWTDIFAAPGTRTTGSAAQTFAIVGPNWHGSLPSGITEYRSPTANGLLIGRVQTNGPADYQAVHAFQDSIHAYPLSAHGTRYVPPKGTVNPNQDKTAPPDQVDRMSGAEFFELFARLMKDNPPHANDYPMLDRLKRIGIVPGTDFSYAAAPQAIKDALDAAPASALGQIKSAFRSSGTQANGWRTNLTAVGTYGADYLHRAGVAYAALGANVIEDAIYPTVFSDAEGKPLSSDKRYVLHFDKDQIPPVRAFWSLTMYNQHQLFAANPIKRYAIGDRDKLQFGSDGSLTLYIQRESPGKDKEANWLPAPAQGDFSMNLRLYWPKAEALDGRWTAPAVKRID</sequence>
<dbReference type="RefSeq" id="WP_084166802.1">
    <property type="nucleotide sequence ID" value="NZ_HG322950.1"/>
</dbReference>
<dbReference type="InterPro" id="IPR010621">
    <property type="entry name" value="DUF1214"/>
</dbReference>
<dbReference type="eggNOG" id="COG5361">
    <property type="taxonomic scope" value="Bacteria"/>
</dbReference>
<dbReference type="PANTHER" id="PTHR36509">
    <property type="entry name" value="BLL3101 PROTEIN"/>
    <property type="match status" value="1"/>
</dbReference>
<feature type="chain" id="PRO_5001529995" description="DUF1254 domain-containing protein" evidence="1">
    <location>
        <begin position="23"/>
        <end position="464"/>
    </location>
</feature>